<dbReference type="Gene3D" id="3.10.350.10">
    <property type="entry name" value="LysM domain"/>
    <property type="match status" value="1"/>
</dbReference>
<dbReference type="SMART" id="SM00257">
    <property type="entry name" value="LysM"/>
    <property type="match status" value="1"/>
</dbReference>
<dbReference type="InterPro" id="IPR006860">
    <property type="entry name" value="FecR"/>
</dbReference>
<gene>
    <name evidence="3" type="ORF">SAMN05216203_2972</name>
</gene>
<keyword evidence="4" id="KW-1185">Reference proteome</keyword>
<dbReference type="CDD" id="cd00063">
    <property type="entry name" value="FN3"/>
    <property type="match status" value="1"/>
</dbReference>
<evidence type="ECO:0000259" key="2">
    <source>
        <dbReference type="PROSITE" id="PS51782"/>
    </source>
</evidence>
<evidence type="ECO:0000313" key="3">
    <source>
        <dbReference type="EMBL" id="SFR77713.1"/>
    </source>
</evidence>
<proteinExistence type="predicted"/>
<sequence>MIQLSRSPFAFLAVLLILSLGSAPIQAELAVSRGSGPAQGLASPDWVYTLKAGENFQQVARELLTDTTSAQQLASYNRIRTPSALGAGDTLRIPVSWLRQQPEPARVTGLKGDVQARTANSGRLRRLNEGDLIRAGDTVITRDGLATIELADGSVVRINPASSVVFNRLTRYGRAGMTDTRMRLERGAISNRVRPMVEDGSRFEIETPSAIAAVRGTAFALQADAGGSRVQVTEGKVAFGRPGNSRDIPAGYGASLASSGSAELRFHRLPPAPQTLPIPAMLSALPQDFSWEANGADLYQVDIVEADSGRWIRREQTRDNRVALTDLANGEYRLEVSALTGDGISGMPATASIQVDLAARAAALLEPQERAAVDSDQPRFRWKFNGENEQARIEISRTESFNNLVASSTWSPRNSALPDRPLSPGQYYWRVVTEAGGNSVATSETRSLLVNGTLPPVRVISANYIDRQVRIFWESLDNASGYLLQLSEDPSFEEVIKEATVNDTTAALRLIPGRRYFVRLRAVSEGPMAGRWGPGRELFVE</sequence>
<dbReference type="STRING" id="650891.SAMN05216203_2972"/>
<evidence type="ECO:0000256" key="1">
    <source>
        <dbReference type="SAM" id="SignalP"/>
    </source>
</evidence>
<dbReference type="Gene3D" id="2.60.120.1440">
    <property type="match status" value="1"/>
</dbReference>
<evidence type="ECO:0000313" key="4">
    <source>
        <dbReference type="Proteomes" id="UP000198644"/>
    </source>
</evidence>
<dbReference type="Proteomes" id="UP000198644">
    <property type="component" value="Unassembled WGS sequence"/>
</dbReference>
<dbReference type="AlphaFoldDB" id="A0A1I6JFA3"/>
<dbReference type="PROSITE" id="PS51782">
    <property type="entry name" value="LYSM"/>
    <property type="match status" value="1"/>
</dbReference>
<dbReference type="InterPro" id="IPR018392">
    <property type="entry name" value="LysM"/>
</dbReference>
<dbReference type="SUPFAM" id="SSF49265">
    <property type="entry name" value="Fibronectin type III"/>
    <property type="match status" value="1"/>
</dbReference>
<dbReference type="InterPro" id="IPR036116">
    <property type="entry name" value="FN3_sf"/>
</dbReference>
<feature type="domain" description="LysM" evidence="2">
    <location>
        <begin position="46"/>
        <end position="93"/>
    </location>
</feature>
<protein>
    <submittedName>
        <fullName evidence="3">FecR family protein</fullName>
    </submittedName>
</protein>
<dbReference type="EMBL" id="FOYW01000002">
    <property type="protein sequence ID" value="SFR77713.1"/>
    <property type="molecule type" value="Genomic_DNA"/>
</dbReference>
<dbReference type="Gene3D" id="2.60.40.10">
    <property type="entry name" value="Immunoglobulins"/>
    <property type="match status" value="2"/>
</dbReference>
<reference evidence="3 4" key="1">
    <citation type="submission" date="2016-10" db="EMBL/GenBank/DDBJ databases">
        <authorList>
            <person name="de Groot N.N."/>
        </authorList>
    </citation>
    <scope>NUCLEOTIDE SEQUENCE [LARGE SCALE GENOMIC DNA]</scope>
    <source>
        <strain evidence="3 4">CGMCC 1.9167</strain>
    </source>
</reference>
<dbReference type="InterPro" id="IPR003961">
    <property type="entry name" value="FN3_dom"/>
</dbReference>
<dbReference type="Pfam" id="PF04773">
    <property type="entry name" value="FecR"/>
    <property type="match status" value="1"/>
</dbReference>
<dbReference type="PANTHER" id="PTHR38731">
    <property type="entry name" value="LIPL45-RELATED LIPOPROTEIN-RELATED"/>
    <property type="match status" value="1"/>
</dbReference>
<keyword evidence="1" id="KW-0732">Signal</keyword>
<feature type="chain" id="PRO_5011653680" evidence="1">
    <location>
        <begin position="28"/>
        <end position="541"/>
    </location>
</feature>
<dbReference type="InterPro" id="IPR036779">
    <property type="entry name" value="LysM_dom_sf"/>
</dbReference>
<feature type="signal peptide" evidence="1">
    <location>
        <begin position="1"/>
        <end position="27"/>
    </location>
</feature>
<dbReference type="RefSeq" id="WP_227662989.1">
    <property type="nucleotide sequence ID" value="NZ_FOYW01000002.1"/>
</dbReference>
<dbReference type="InterPro" id="IPR013783">
    <property type="entry name" value="Ig-like_fold"/>
</dbReference>
<name>A0A1I6JFA3_9GAMM</name>
<organism evidence="3 4">
    <name type="scientific">Marinobacter daqiaonensis</name>
    <dbReference type="NCBI Taxonomy" id="650891"/>
    <lineage>
        <taxon>Bacteria</taxon>
        <taxon>Pseudomonadati</taxon>
        <taxon>Pseudomonadota</taxon>
        <taxon>Gammaproteobacteria</taxon>
        <taxon>Pseudomonadales</taxon>
        <taxon>Marinobacteraceae</taxon>
        <taxon>Marinobacter</taxon>
    </lineage>
</organism>
<accession>A0A1I6JFA3</accession>
<dbReference type="Pfam" id="PF01476">
    <property type="entry name" value="LysM"/>
    <property type="match status" value="1"/>
</dbReference>